<dbReference type="Proteomes" id="UP001431783">
    <property type="component" value="Unassembled WGS sequence"/>
</dbReference>
<proteinExistence type="predicted"/>
<evidence type="ECO:0000313" key="2">
    <source>
        <dbReference type="EMBL" id="KAK9887989.1"/>
    </source>
</evidence>
<feature type="compositionally biased region" description="Basic and acidic residues" evidence="1">
    <location>
        <begin position="36"/>
        <end position="46"/>
    </location>
</feature>
<reference evidence="2 3" key="1">
    <citation type="submission" date="2023-03" db="EMBL/GenBank/DDBJ databases">
        <title>Genome insight into feeding habits of ladybird beetles.</title>
        <authorList>
            <person name="Li H.-S."/>
            <person name="Huang Y.-H."/>
            <person name="Pang H."/>
        </authorList>
    </citation>
    <scope>NUCLEOTIDE SEQUENCE [LARGE SCALE GENOMIC DNA]</scope>
    <source>
        <strain evidence="2">SYSU_2023b</strain>
        <tissue evidence="2">Whole body</tissue>
    </source>
</reference>
<evidence type="ECO:0008006" key="4">
    <source>
        <dbReference type="Google" id="ProtNLM"/>
    </source>
</evidence>
<sequence length="771" mass="89194">METPDDVQIEVEYNSDYSDEDELDLETSISSQNVQQKREEKKERGSVKMSTKLTPQLKGLMGEANLRFARGDTETAQQMCFEVIRSQPNAWEPYLTLSQIFEATDPSKCKGYLTIASYLNPSNSSTWCRLAEISLEEGNQKEALGLYTKCLNHDKKNIEVHRKRIKLAQELGDEHLILKFQEALINKLPEESHEEIIEVASNITKVYHEEKKYQKALSVLQIPFRTVPQHITPNLVNIMLELLLLTDQFSQCLDIFVDFCNFNFEIIVQSDGSISIKDYSMPANISIDLKTKFIICAIKLKCFDVAETLIDSIIIEEDVEVVGDLFLDICESLMALGQYKTALKLFVPLKKSKNYSLAGVWLKYSDCLAACDLIEQAIEGYFMVITLAPQHIEVIQPLAELLLKSNKKAEALDVMCYQTADRLNISVLILRSKVLRQIGDLDEYWKCIELLLSRHCVVFTNTSELKTILSGGRVADKIQRIQRLREFRNDFSEVVPNQNVICVLEPDVEEEYQLFRDALHFAMEIENYSQMQKLALMACTSKKFEKYFEEISLFGLLACFYNGDLNHGYYLARDAIVKHPDNNFLWNIFNMFAVSGDSRLSKFIYRFRTRVQDHEPSEILEANLDFYFANYNSALKYFMKEFRDNKSPYISFILGIITLHLSTISKHLGSDIKEQLLEITTYLFLYYSQCRSKMASQEIFFNLGRMYHHLGIMHLAEYYYKKVFDVENHLLSEYPEILCLKREAAFNLHLIYRKSGNSIAAKSVLMKYLVI</sequence>
<dbReference type="Gene3D" id="1.25.40.10">
    <property type="entry name" value="Tetratricopeptide repeat domain"/>
    <property type="match status" value="2"/>
</dbReference>
<evidence type="ECO:0000313" key="3">
    <source>
        <dbReference type="Proteomes" id="UP001431783"/>
    </source>
</evidence>
<comment type="caution">
    <text evidence="2">The sequence shown here is derived from an EMBL/GenBank/DDBJ whole genome shotgun (WGS) entry which is preliminary data.</text>
</comment>
<dbReference type="InterPro" id="IPR039340">
    <property type="entry name" value="Tfc4/TFIIIC-102/Sfc4"/>
</dbReference>
<dbReference type="AlphaFoldDB" id="A0AAW1UXY4"/>
<dbReference type="GO" id="GO:0006383">
    <property type="term" value="P:transcription by RNA polymerase III"/>
    <property type="evidence" value="ECO:0007669"/>
    <property type="project" value="InterPro"/>
</dbReference>
<protein>
    <recommendedName>
        <fullName evidence="4">General transcription factor 3C polypeptide 3</fullName>
    </recommendedName>
</protein>
<keyword evidence="3" id="KW-1185">Reference proteome</keyword>
<feature type="region of interest" description="Disordered" evidence="1">
    <location>
        <begin position="14"/>
        <end position="49"/>
    </location>
</feature>
<dbReference type="GO" id="GO:0000127">
    <property type="term" value="C:transcription factor TFIIIC complex"/>
    <property type="evidence" value="ECO:0007669"/>
    <property type="project" value="TreeGrafter"/>
</dbReference>
<dbReference type="InterPro" id="IPR019734">
    <property type="entry name" value="TPR_rpt"/>
</dbReference>
<gene>
    <name evidence="2" type="ORF">WA026_000279</name>
</gene>
<dbReference type="PANTHER" id="PTHR23082:SF0">
    <property type="entry name" value="GENERAL TRANSCRIPTION FACTOR 3C POLYPEPTIDE 3"/>
    <property type="match status" value="1"/>
</dbReference>
<dbReference type="SUPFAM" id="SSF48452">
    <property type="entry name" value="TPR-like"/>
    <property type="match status" value="2"/>
</dbReference>
<dbReference type="EMBL" id="JARQZJ010000121">
    <property type="protein sequence ID" value="KAK9887989.1"/>
    <property type="molecule type" value="Genomic_DNA"/>
</dbReference>
<dbReference type="InterPro" id="IPR011990">
    <property type="entry name" value="TPR-like_helical_dom_sf"/>
</dbReference>
<dbReference type="SMART" id="SM00028">
    <property type="entry name" value="TPR"/>
    <property type="match status" value="3"/>
</dbReference>
<accession>A0AAW1UXY4</accession>
<dbReference type="PANTHER" id="PTHR23082">
    <property type="entry name" value="TRANSCRIPTION INITIATION FACTOR IIIC TFIIIC , POLYPEPTIDE 3-RELATED"/>
    <property type="match status" value="1"/>
</dbReference>
<name>A0AAW1UXY4_9CUCU</name>
<evidence type="ECO:0000256" key="1">
    <source>
        <dbReference type="SAM" id="MobiDB-lite"/>
    </source>
</evidence>
<organism evidence="2 3">
    <name type="scientific">Henosepilachna vigintioctopunctata</name>
    <dbReference type="NCBI Taxonomy" id="420089"/>
    <lineage>
        <taxon>Eukaryota</taxon>
        <taxon>Metazoa</taxon>
        <taxon>Ecdysozoa</taxon>
        <taxon>Arthropoda</taxon>
        <taxon>Hexapoda</taxon>
        <taxon>Insecta</taxon>
        <taxon>Pterygota</taxon>
        <taxon>Neoptera</taxon>
        <taxon>Endopterygota</taxon>
        <taxon>Coleoptera</taxon>
        <taxon>Polyphaga</taxon>
        <taxon>Cucujiformia</taxon>
        <taxon>Coccinelloidea</taxon>
        <taxon>Coccinellidae</taxon>
        <taxon>Epilachninae</taxon>
        <taxon>Epilachnini</taxon>
        <taxon>Henosepilachna</taxon>
    </lineage>
</organism>